<feature type="non-terminal residue" evidence="1">
    <location>
        <position position="1"/>
    </location>
</feature>
<accession>A0A0F8YIL5</accession>
<protein>
    <submittedName>
        <fullName evidence="1">Uncharacterized protein</fullName>
    </submittedName>
</protein>
<sequence>VGTRLLYLQVAGVNVAYQIMDPANGMLRGTGGSDFVSSIIEDVGDGWYRVSVTLLASTTGSTVIRSQLREDTGGIGDGNYGGDGTSGLYIWGMQLVVGPLPLGYSKTVATAFNEFELTVVDDAGFADGDFIGVILDNGTQHQTIIDGAPAANVITIDDGIAGPAAISKVVVKAVDFAGNSLIPVSIETWAAKDRIYIANGVDTPRWYDGATCEIIENLPATTFSCRLIRIFKDYILLFHTVEDGTAYPQRERWSDAGFDNIWNETVNFNDFYQNDDWITAAEQLGPYLIIYKDRSIIRQAFLGETDKTWNFVQVVDGEGAVSQGAVANLGNRHIFLGNKNIFEYRGEFDIDPIGDDVRDKIFSVDGDLNVGSIGSAFLTYIEELLEVW</sequence>
<gene>
    <name evidence="1" type="ORF">LCGC14_2892460</name>
</gene>
<dbReference type="EMBL" id="LAZR01056729">
    <property type="protein sequence ID" value="KKK73575.1"/>
    <property type="molecule type" value="Genomic_DNA"/>
</dbReference>
<dbReference type="AlphaFoldDB" id="A0A0F8YIL5"/>
<comment type="caution">
    <text evidence="1">The sequence shown here is derived from an EMBL/GenBank/DDBJ whole genome shotgun (WGS) entry which is preliminary data.</text>
</comment>
<organism evidence="1">
    <name type="scientific">marine sediment metagenome</name>
    <dbReference type="NCBI Taxonomy" id="412755"/>
    <lineage>
        <taxon>unclassified sequences</taxon>
        <taxon>metagenomes</taxon>
        <taxon>ecological metagenomes</taxon>
    </lineage>
</organism>
<evidence type="ECO:0000313" key="1">
    <source>
        <dbReference type="EMBL" id="KKK73575.1"/>
    </source>
</evidence>
<feature type="non-terminal residue" evidence="1">
    <location>
        <position position="388"/>
    </location>
</feature>
<reference evidence="1" key="1">
    <citation type="journal article" date="2015" name="Nature">
        <title>Complex archaea that bridge the gap between prokaryotes and eukaryotes.</title>
        <authorList>
            <person name="Spang A."/>
            <person name="Saw J.H."/>
            <person name="Jorgensen S.L."/>
            <person name="Zaremba-Niedzwiedzka K."/>
            <person name="Martijn J."/>
            <person name="Lind A.E."/>
            <person name="van Eijk R."/>
            <person name="Schleper C."/>
            <person name="Guy L."/>
            <person name="Ettema T.J."/>
        </authorList>
    </citation>
    <scope>NUCLEOTIDE SEQUENCE</scope>
</reference>
<proteinExistence type="predicted"/>
<name>A0A0F8YIL5_9ZZZZ</name>